<evidence type="ECO:0000256" key="1">
    <source>
        <dbReference type="SAM" id="Phobius"/>
    </source>
</evidence>
<keyword evidence="1" id="KW-0812">Transmembrane</keyword>
<organism evidence="2 3">
    <name type="scientific">Thalictrum thalictroides</name>
    <name type="common">Rue-anemone</name>
    <name type="synonym">Anemone thalictroides</name>
    <dbReference type="NCBI Taxonomy" id="46969"/>
    <lineage>
        <taxon>Eukaryota</taxon>
        <taxon>Viridiplantae</taxon>
        <taxon>Streptophyta</taxon>
        <taxon>Embryophyta</taxon>
        <taxon>Tracheophyta</taxon>
        <taxon>Spermatophyta</taxon>
        <taxon>Magnoliopsida</taxon>
        <taxon>Ranunculales</taxon>
        <taxon>Ranunculaceae</taxon>
        <taxon>Thalictroideae</taxon>
        <taxon>Thalictrum</taxon>
    </lineage>
</organism>
<keyword evidence="3" id="KW-1185">Reference proteome</keyword>
<dbReference type="Proteomes" id="UP000554482">
    <property type="component" value="Unassembled WGS sequence"/>
</dbReference>
<accession>A0A7J6W2Z6</accession>
<evidence type="ECO:0000313" key="2">
    <source>
        <dbReference type="EMBL" id="KAF5191551.1"/>
    </source>
</evidence>
<name>A0A7J6W2Z6_THATH</name>
<keyword evidence="1" id="KW-1133">Transmembrane helix</keyword>
<sequence>MIPRALSWIWMRTQLHRFMEKIVIVMAMYVVGVKELVKRDLKLRLMREINLKGKKKLLQLLVMQFLV</sequence>
<evidence type="ECO:0000313" key="3">
    <source>
        <dbReference type="Proteomes" id="UP000554482"/>
    </source>
</evidence>
<feature type="transmembrane region" description="Helical" evidence="1">
    <location>
        <begin position="18"/>
        <end position="37"/>
    </location>
</feature>
<dbReference type="AlphaFoldDB" id="A0A7J6W2Z6"/>
<keyword evidence="1" id="KW-0472">Membrane</keyword>
<gene>
    <name evidence="2" type="ORF">FRX31_018862</name>
</gene>
<comment type="caution">
    <text evidence="2">The sequence shown here is derived from an EMBL/GenBank/DDBJ whole genome shotgun (WGS) entry which is preliminary data.</text>
</comment>
<dbReference type="EMBL" id="JABWDY010022695">
    <property type="protein sequence ID" value="KAF5191551.1"/>
    <property type="molecule type" value="Genomic_DNA"/>
</dbReference>
<protein>
    <submittedName>
        <fullName evidence="2">Uncharacterized protein</fullName>
    </submittedName>
</protein>
<reference evidence="2 3" key="1">
    <citation type="submission" date="2020-06" db="EMBL/GenBank/DDBJ databases">
        <title>Transcriptomic and genomic resources for Thalictrum thalictroides and T. hernandezii: Facilitating candidate gene discovery in an emerging model plant lineage.</title>
        <authorList>
            <person name="Arias T."/>
            <person name="Riano-Pachon D.M."/>
            <person name="Di Stilio V.S."/>
        </authorList>
    </citation>
    <scope>NUCLEOTIDE SEQUENCE [LARGE SCALE GENOMIC DNA]</scope>
    <source>
        <strain evidence="3">cv. WT478/WT964</strain>
        <tissue evidence="2">Leaves</tissue>
    </source>
</reference>
<proteinExistence type="predicted"/>